<name>A0ACB9LPB4_9MYRT</name>
<evidence type="ECO:0000313" key="1">
    <source>
        <dbReference type="EMBL" id="KAI4312948.1"/>
    </source>
</evidence>
<comment type="caution">
    <text evidence="1">The sequence shown here is derived from an EMBL/GenBank/DDBJ whole genome shotgun (WGS) entry which is preliminary data.</text>
</comment>
<reference evidence="2" key="1">
    <citation type="journal article" date="2023" name="Front. Plant Sci.">
        <title>Chromosomal-level genome assembly of Melastoma candidum provides insights into trichome evolution.</title>
        <authorList>
            <person name="Zhong Y."/>
            <person name="Wu W."/>
            <person name="Sun C."/>
            <person name="Zou P."/>
            <person name="Liu Y."/>
            <person name="Dai S."/>
            <person name="Zhou R."/>
        </authorList>
    </citation>
    <scope>NUCLEOTIDE SEQUENCE [LARGE SCALE GENOMIC DNA]</scope>
</reference>
<protein>
    <submittedName>
        <fullName evidence="1">Uncharacterized protein</fullName>
    </submittedName>
</protein>
<organism evidence="1 2">
    <name type="scientific">Melastoma candidum</name>
    <dbReference type="NCBI Taxonomy" id="119954"/>
    <lineage>
        <taxon>Eukaryota</taxon>
        <taxon>Viridiplantae</taxon>
        <taxon>Streptophyta</taxon>
        <taxon>Embryophyta</taxon>
        <taxon>Tracheophyta</taxon>
        <taxon>Spermatophyta</taxon>
        <taxon>Magnoliopsida</taxon>
        <taxon>eudicotyledons</taxon>
        <taxon>Gunneridae</taxon>
        <taxon>Pentapetalae</taxon>
        <taxon>rosids</taxon>
        <taxon>malvids</taxon>
        <taxon>Myrtales</taxon>
        <taxon>Melastomataceae</taxon>
        <taxon>Melastomatoideae</taxon>
        <taxon>Melastomateae</taxon>
        <taxon>Melastoma</taxon>
    </lineage>
</organism>
<dbReference type="Proteomes" id="UP001057402">
    <property type="component" value="Chromosome 11"/>
</dbReference>
<evidence type="ECO:0000313" key="2">
    <source>
        <dbReference type="Proteomes" id="UP001057402"/>
    </source>
</evidence>
<proteinExistence type="predicted"/>
<keyword evidence="2" id="KW-1185">Reference proteome</keyword>
<sequence>MRVFQPSCVVRFASYSFIGNPQPYGENNQEVQLLDLGDGIAGPTSDDLQGKKTLSSQDVLMMWLSLICADTNNFSNENKLGQGGFGPSTR</sequence>
<dbReference type="EMBL" id="CM042890">
    <property type="protein sequence ID" value="KAI4312948.1"/>
    <property type="molecule type" value="Genomic_DNA"/>
</dbReference>
<accession>A0ACB9LPB4</accession>
<gene>
    <name evidence="1" type="ORF">MLD38_037732</name>
</gene>